<sequence length="260" mass="29481">MPPKRKDINFLFDDGEDTVAIIDDEANEDLRLKILEKAFSRRNVDNKLDSDLSFDPGVVSTVMVNGGKSEEVKNSKSNKKMKRNKLEAANEIVTHCVERQDEDNMVEDVVRGEEEDGETTSNSVMTKLLRGARYFDPLDAGWVTCYSCGEKDHITVSCPTLTNCRKSCFICASLEHGARQCTKVWDIDANLGIHQDKTQRFKGKLCGSGDDDEVTDLMLNPQHRGLENMIQGLFLARIRDYTKPKWFDSTNYLELARTMI</sequence>
<dbReference type="PaxDb" id="3702-AT3G43490.1"/>
<dbReference type="InterPro" id="IPR001878">
    <property type="entry name" value="Znf_CCHC"/>
</dbReference>
<dbReference type="eggNOG" id="KOG4400">
    <property type="taxonomic scope" value="Eukaryota"/>
</dbReference>
<dbReference type="ExpressionAtlas" id="Q9M241">
    <property type="expression patterns" value="baseline"/>
</dbReference>
<reference evidence="4 6" key="1">
    <citation type="journal article" date="2000" name="Nature">
        <title>Sequence and analysis of chromosome 3 of the plant Arabidopsis thaliana.</title>
        <authorList>
            <consortium name="European Union Chromosome 3 Arabidopsis Sequencing Consortium"/>
            <consortium name="Institute for Genomic Research"/>
            <consortium name="Kazusa DNA Research Institute"/>
            <person name="Salanoubat M."/>
            <person name="Lemcke K."/>
            <person name="Rieger M."/>
            <person name="Ansorge W."/>
            <person name="Unseld M."/>
            <person name="Fartmann B."/>
            <person name="Valle G."/>
            <person name="Blocker H."/>
            <person name="Perez-Alonso M."/>
            <person name="Obermaier B."/>
            <person name="Delseny M."/>
            <person name="Boutry M."/>
            <person name="Grivell L.A."/>
            <person name="Mache R."/>
            <person name="Puigdomenech P."/>
            <person name="De Simone V."/>
            <person name="Choisne N."/>
            <person name="Artiguenave F."/>
            <person name="Robert C."/>
            <person name="Brottier P."/>
            <person name="Wincker P."/>
            <person name="Cattolico L."/>
            <person name="Weissenbach J."/>
            <person name="Saurin W."/>
            <person name="Quetier F."/>
            <person name="Schafer M."/>
            <person name="Muller-Auer S."/>
            <person name="Gabel C."/>
            <person name="Fuchs M."/>
            <person name="Benes V."/>
            <person name="Wurmbach E."/>
            <person name="Drzonek H."/>
            <person name="Erfle H."/>
            <person name="Jordan N."/>
            <person name="Bangert S."/>
            <person name="Wiedelmann R."/>
            <person name="Kranz H."/>
            <person name="Voss H."/>
            <person name="Holland R."/>
            <person name="Brandt P."/>
            <person name="Nyakatura G."/>
            <person name="Vezzi A."/>
            <person name="D'Angelo M."/>
            <person name="Pallavicini A."/>
            <person name="Toppo S."/>
            <person name="Simionati B."/>
            <person name="Conrad A."/>
            <person name="Hornischer K."/>
            <person name="Kauer G."/>
            <person name="Lohnert T.H."/>
            <person name="Nordsiek G."/>
            <person name="Reichelt J."/>
            <person name="Scharfe M."/>
            <person name="Schon O."/>
            <person name="Bargues M."/>
            <person name="Terol J."/>
            <person name="Climent J."/>
            <person name="Navarro P."/>
            <person name="Collado C."/>
            <person name="Perez-Perez A."/>
            <person name="Ottenwalder B."/>
            <person name="Duchemin D."/>
            <person name="Cooke R."/>
            <person name="Laudie M."/>
            <person name="Berger-Llauro C."/>
            <person name="Purnelle B."/>
            <person name="Masuy D."/>
            <person name="de Haan M."/>
            <person name="Maarse A.C."/>
            <person name="Alcaraz J.P."/>
            <person name="Cottet A."/>
            <person name="Casacuberta E."/>
            <person name="Monfort A."/>
            <person name="Argiriou A."/>
            <person name="flores M."/>
            <person name="Liguori R."/>
            <person name="Vitale D."/>
            <person name="Mannhaupt G."/>
            <person name="Haase D."/>
            <person name="Schoof H."/>
            <person name="Rudd S."/>
            <person name="Zaccaria P."/>
            <person name="Mewes H.W."/>
            <person name="Mayer K.F."/>
            <person name="Kaul S."/>
            <person name="Town C.D."/>
            <person name="Koo H.L."/>
            <person name="Tallon L.J."/>
            <person name="Jenkins J."/>
            <person name="Rooney T."/>
            <person name="Rizzo M."/>
            <person name="Walts A."/>
            <person name="Utterback T."/>
            <person name="Fujii C.Y."/>
            <person name="Shea T.P."/>
            <person name="Creasy T.H."/>
            <person name="Haas B."/>
            <person name="Maiti R."/>
            <person name="Wu D."/>
            <person name="Peterson J."/>
            <person name="Van Aken S."/>
            <person name="Pai G."/>
            <person name="Militscher J."/>
            <person name="Sellers P."/>
            <person name="Gill J.E."/>
            <person name="Feldblyum T.V."/>
            <person name="Preuss D."/>
            <person name="Lin X."/>
            <person name="Nierman W.C."/>
            <person name="Salzberg S.L."/>
            <person name="White O."/>
            <person name="Venter J.C."/>
            <person name="Fraser C.M."/>
            <person name="Kaneko T."/>
            <person name="Nakamura Y."/>
            <person name="Sato S."/>
            <person name="Kato T."/>
            <person name="Asamizu E."/>
            <person name="Sasamoto S."/>
            <person name="Kimura T."/>
            <person name="Idesawa K."/>
            <person name="Kawashima K."/>
            <person name="Kishida Y."/>
            <person name="Kiyokawa C."/>
            <person name="Kohara M."/>
            <person name="Matsumoto M."/>
            <person name="Matsuno A."/>
            <person name="Muraki A."/>
            <person name="Nakayama S."/>
            <person name="Nakazaki N."/>
            <person name="Shinpo S."/>
            <person name="Takeuchi C."/>
            <person name="Wada T."/>
            <person name="Watanabe A."/>
            <person name="Yamada M."/>
            <person name="Yasuda M."/>
            <person name="Tabata S."/>
        </authorList>
    </citation>
    <scope>NUCLEOTIDE SEQUENCE [LARGE SCALE GENOMIC DNA]</scope>
    <source>
        <strain evidence="6">cv. Columbia</strain>
    </source>
</reference>
<protein>
    <submittedName>
        <fullName evidence="4">Zinc knuckle (CCHC-type) family protein</fullName>
    </submittedName>
</protein>
<dbReference type="GeneID" id="823435"/>
<reference evidence="5" key="3">
    <citation type="submission" date="2000-03" db="EMBL/GenBank/DDBJ databases">
        <authorList>
            <person name="EU Arabidopsis sequencing project"/>
        </authorList>
    </citation>
    <scope>NUCLEOTIDE SEQUENCE</scope>
</reference>
<evidence type="ECO:0000256" key="1">
    <source>
        <dbReference type="PROSITE-ProRule" id="PRU00047"/>
    </source>
</evidence>
<dbReference type="EMBL" id="AL138644">
    <property type="protein sequence ID" value="CAB81789.1"/>
    <property type="molecule type" value="Genomic_DNA"/>
</dbReference>
<evidence type="ECO:0000313" key="3">
    <source>
        <dbReference type="Araport" id="AT3G43490"/>
    </source>
</evidence>
<dbReference type="KEGG" id="ath:AT3G43490"/>
<dbReference type="STRING" id="3702.Q9M241"/>
<dbReference type="PIR" id="T47391">
    <property type="entry name" value="T47391"/>
</dbReference>
<organism evidence="5">
    <name type="scientific">Arabidopsis thaliana</name>
    <name type="common">Mouse-ear cress</name>
    <dbReference type="NCBI Taxonomy" id="3702"/>
    <lineage>
        <taxon>Eukaryota</taxon>
        <taxon>Viridiplantae</taxon>
        <taxon>Streptophyta</taxon>
        <taxon>Embryophyta</taxon>
        <taxon>Tracheophyta</taxon>
        <taxon>Spermatophyta</taxon>
        <taxon>Magnoliopsida</taxon>
        <taxon>eudicotyledons</taxon>
        <taxon>Gunneridae</taxon>
        <taxon>Pentapetalae</taxon>
        <taxon>rosids</taxon>
        <taxon>malvids</taxon>
        <taxon>Brassicales</taxon>
        <taxon>Brassicaceae</taxon>
        <taxon>Camelineae</taxon>
        <taxon>Arabidopsis</taxon>
    </lineage>
</organism>
<accession>Q9M241</accession>
<dbReference type="GO" id="GO:0008270">
    <property type="term" value="F:zinc ion binding"/>
    <property type="evidence" value="ECO:0007669"/>
    <property type="project" value="UniProtKB-KW"/>
</dbReference>
<evidence type="ECO:0000259" key="2">
    <source>
        <dbReference type="PROSITE" id="PS50158"/>
    </source>
</evidence>
<dbReference type="AlphaFoldDB" id="Q9M241"/>
<dbReference type="Araport" id="AT3G43490"/>
<feature type="domain" description="CCHC-type" evidence="2">
    <location>
        <begin position="145"/>
        <end position="159"/>
    </location>
</feature>
<reference evidence="4" key="4">
    <citation type="submission" date="2011-02" db="EMBL/GenBank/DDBJ databases">
        <authorList>
            <consortium name="TAIR"/>
            <person name="Swarbreck D."/>
            <person name="Lamesch P."/>
            <person name="Wilks C."/>
            <person name="Huala E."/>
        </authorList>
    </citation>
    <scope>NUCLEOTIDE SEQUENCE</scope>
</reference>
<name>Q9M241_ARATH</name>
<dbReference type="Gene3D" id="4.10.60.10">
    <property type="entry name" value="Zinc finger, CCHC-type"/>
    <property type="match status" value="1"/>
</dbReference>
<dbReference type="PROSITE" id="PS50158">
    <property type="entry name" value="ZF_CCHC"/>
    <property type="match status" value="1"/>
</dbReference>
<proteinExistence type="predicted"/>
<dbReference type="PANTHER" id="PTHR46978">
    <property type="entry name" value="ZINC KNUCKLE (CCHC-TYPE) FAMILY PROTEIN"/>
    <property type="match status" value="1"/>
</dbReference>
<gene>
    <name evidence="5" type="primary">T18D12_60</name>
    <name evidence="3 4" type="ordered locus">At3g43490</name>
</gene>
<dbReference type="HOGENOM" id="CLU_1070951_0_0_1"/>
<dbReference type="GO" id="GO:0003676">
    <property type="term" value="F:nucleic acid binding"/>
    <property type="evidence" value="ECO:0007669"/>
    <property type="project" value="InterPro"/>
</dbReference>
<keyword evidence="1" id="KW-0862">Zinc</keyword>
<evidence type="ECO:0000313" key="5">
    <source>
        <dbReference type="EMBL" id="CAB81789.1"/>
    </source>
</evidence>
<dbReference type="EMBL" id="CP002686">
    <property type="protein sequence ID" value="AEE77799.1"/>
    <property type="molecule type" value="Genomic_DNA"/>
</dbReference>
<reference evidence="4" key="5">
    <citation type="submission" date="2016-05" db="EMBL/GenBank/DDBJ databases">
        <authorList>
            <person name="Krishnakumar V."/>
            <person name="Cheng C.-Y."/>
            <person name="Chan A.P."/>
            <person name="Schobel S."/>
            <person name="Kim M."/>
            <person name="Ferlanti E.S."/>
            <person name="Belyaeva I."/>
            <person name="Rosen B.D."/>
            <person name="Micklem G."/>
            <person name="Miller J.R."/>
            <person name="Vaughn M."/>
            <person name="Town C.D."/>
        </authorList>
    </citation>
    <scope>NUCLEOTIDE SEQUENCE</scope>
</reference>
<dbReference type="Proteomes" id="UP000006548">
    <property type="component" value="Chromosome 3"/>
</dbReference>
<evidence type="ECO:0000313" key="4">
    <source>
        <dbReference type="EMBL" id="AEE77799.1"/>
    </source>
</evidence>
<keyword evidence="1" id="KW-0479">Metal-binding</keyword>
<evidence type="ECO:0000313" key="6">
    <source>
        <dbReference type="Proteomes" id="UP000006548"/>
    </source>
</evidence>
<dbReference type="PANTHER" id="PTHR46978:SF1">
    <property type="entry name" value="ZINC KNUCKLE (CCHC-TYPE) FAMILY PROTEIN"/>
    <property type="match status" value="1"/>
</dbReference>
<dbReference type="SMART" id="SM00343">
    <property type="entry name" value="ZnF_C2HC"/>
    <property type="match status" value="2"/>
</dbReference>
<dbReference type="RefSeq" id="NP_189935.1">
    <property type="nucleotide sequence ID" value="NM_114217.1"/>
</dbReference>
<reference evidence="6" key="6">
    <citation type="journal article" date="2017" name="Plant J.">
        <title>Araport11: a complete reannotation of the Arabidopsis thaliana reference genome.</title>
        <authorList>
            <person name="Cheng C.Y."/>
            <person name="Krishnakumar V."/>
            <person name="Chan A.P."/>
            <person name="Thibaud-Nissen F."/>
            <person name="Schobel S."/>
            <person name="Town C.D."/>
        </authorList>
    </citation>
    <scope>GENOME REANNOTATION</scope>
    <source>
        <strain evidence="6">cv. Columbia</strain>
    </source>
</reference>
<dbReference type="SUPFAM" id="SSF57756">
    <property type="entry name" value="Retrovirus zinc finger-like domains"/>
    <property type="match status" value="1"/>
</dbReference>
<reference evidence="5" key="2">
    <citation type="submission" date="2000-02" db="EMBL/GenBank/DDBJ databases">
        <authorList>
            <person name="Alcaraz J.P."/>
            <person name="Clabault G."/>
            <person name="Cottet A."/>
            <person name="Mache R."/>
            <person name="Mewes H.W."/>
            <person name="Lemcke K."/>
            <person name="Mayer K.F.X."/>
            <person name="Quetier F."/>
            <person name="Salanoubat M."/>
        </authorList>
    </citation>
    <scope>NUCLEOTIDE SEQUENCE</scope>
</reference>
<dbReference type="InterPro" id="IPR036875">
    <property type="entry name" value="Znf_CCHC_sf"/>
</dbReference>
<keyword evidence="6" id="KW-1185">Reference proteome</keyword>
<keyword evidence="1" id="KW-0863">Zinc-finger</keyword>
<dbReference type="TAIR" id="AT3G43490"/>